<dbReference type="PROSITE" id="PS00107">
    <property type="entry name" value="PROTEIN_KINASE_ATP"/>
    <property type="match status" value="1"/>
</dbReference>
<protein>
    <recommendedName>
        <fullName evidence="2">non-specific serine/threonine protein kinase</fullName>
        <ecNumber evidence="2">2.7.11.1</ecNumber>
    </recommendedName>
</protein>
<evidence type="ECO:0000256" key="2">
    <source>
        <dbReference type="ARBA" id="ARBA00012513"/>
    </source>
</evidence>
<comment type="caution">
    <text evidence="13">The sequence shown here is derived from an EMBL/GenBank/DDBJ whole genome shotgun (WGS) entry which is preliminary data.</text>
</comment>
<dbReference type="GO" id="GO:0005524">
    <property type="term" value="F:ATP binding"/>
    <property type="evidence" value="ECO:0007669"/>
    <property type="project" value="UniProtKB-UniRule"/>
</dbReference>
<dbReference type="Pfam" id="PF00069">
    <property type="entry name" value="Pkinase"/>
    <property type="match status" value="1"/>
</dbReference>
<evidence type="ECO:0000313" key="14">
    <source>
        <dbReference type="Proteomes" id="UP000670092"/>
    </source>
</evidence>
<dbReference type="InterPro" id="IPR050629">
    <property type="entry name" value="STE20/SPS1-PAK"/>
</dbReference>
<evidence type="ECO:0000256" key="9">
    <source>
        <dbReference type="ARBA" id="ARBA00048679"/>
    </source>
</evidence>
<keyword evidence="3" id="KW-0723">Serine/threonine-protein kinase</keyword>
<dbReference type="Proteomes" id="UP000670092">
    <property type="component" value="Unassembled WGS sequence"/>
</dbReference>
<feature type="region of interest" description="Disordered" evidence="11">
    <location>
        <begin position="548"/>
        <end position="601"/>
    </location>
</feature>
<keyword evidence="4" id="KW-0808">Transferase</keyword>
<dbReference type="Gene3D" id="1.10.510.10">
    <property type="entry name" value="Transferase(Phosphotransferase) domain 1"/>
    <property type="match status" value="1"/>
</dbReference>
<reference evidence="13 14" key="1">
    <citation type="submission" date="2021-01" db="EMBL/GenBank/DDBJ databases">
        <title>Chromosome-level genome assembly of a human fungal pathogen reveals clustering of transcriptionally co-regulated genes.</title>
        <authorList>
            <person name="Voorhies M."/>
            <person name="Cohen S."/>
            <person name="Shea T.P."/>
            <person name="Petrus S."/>
            <person name="Munoz J.F."/>
            <person name="Poplawski S."/>
            <person name="Goldman W.E."/>
            <person name="Michael T."/>
            <person name="Cuomo C.A."/>
            <person name="Sil A."/>
            <person name="Beyhan S."/>
        </authorList>
    </citation>
    <scope>NUCLEOTIDE SEQUENCE [LARGE SCALE GENOMIC DNA]</scope>
    <source>
        <strain evidence="13 14">G184AR</strain>
    </source>
</reference>
<evidence type="ECO:0000259" key="12">
    <source>
        <dbReference type="PROSITE" id="PS50011"/>
    </source>
</evidence>
<dbReference type="PROSITE" id="PS50011">
    <property type="entry name" value="PROTEIN_KINASE_DOM"/>
    <property type="match status" value="1"/>
</dbReference>
<evidence type="ECO:0000256" key="7">
    <source>
        <dbReference type="ARBA" id="ARBA00022840"/>
    </source>
</evidence>
<keyword evidence="7 10" id="KW-0067">ATP-binding</keyword>
<gene>
    <name evidence="13" type="ORF">I7I52_08288</name>
</gene>
<accession>A0A8H7YJX9</accession>
<dbReference type="EC" id="2.7.11.1" evidence="2"/>
<dbReference type="VEuPathDB" id="FungiDB:I7I52_08288"/>
<dbReference type="EMBL" id="JAEVHI010000005">
    <property type="protein sequence ID" value="KAG5291075.1"/>
    <property type="molecule type" value="Genomic_DNA"/>
</dbReference>
<keyword evidence="6 13" id="KW-0418">Kinase</keyword>
<sequence>MRTLRMLPLNHVPPATICCSHQEHFSSAFAIHRQAMSAPPRPVPHPQAIFSLLPLNENAHAVIQNPSNYHLLSNHIDGMHKQQVVLNVGFQIGSAARYTLATLGRNGDIIVDGPNISRIQCSFEILPEYDVVMLYDESTSQTTKLFGDEATPFKPGCKRRVVIGERFNNIIGMGGTGCDQVQFEVVWHRANFKGKEEADHRIESPLQARTVDNVPTVVPSEIPTPDQWPPIQKPTIRHKALSVLGEGSFGVVYKVVDVDSGKTMAAKAISQPQNGFHAQQKDRLEREIFALSQSSHKHIVEYIHWYASPDKLWIFTALKAGGVDNLIDNQYFDRNSTEINELLDQMLQALDYLTYNGVIHRDVKPANILYTPLESAGSRFLYQLTDFGLCNSIDAARSIVGSPMYQAPEIQSQAGARQTCKVDIWSLFVTVAFALNVNQYRSRMLNLPAECVEVALQAARAPELQTIQDMAEIDPSKRPSAAQMLVKCYNGQGLTTPRNEIPIYPEDTFSMGFPTGFPSPQPPSCLAYASPPAVLNAHGMGTDTHNGLQVPQRQIGAPNRTTSVLRARSRPLPPTDSKRGPTQHGFPSCLLGDGESPVHPG</sequence>
<dbReference type="PANTHER" id="PTHR48012">
    <property type="entry name" value="STERILE20-LIKE KINASE, ISOFORM B-RELATED"/>
    <property type="match status" value="1"/>
</dbReference>
<dbReference type="SUPFAM" id="SSF56112">
    <property type="entry name" value="Protein kinase-like (PK-like)"/>
    <property type="match status" value="1"/>
</dbReference>
<dbReference type="InterPro" id="IPR008271">
    <property type="entry name" value="Ser/Thr_kinase_AS"/>
</dbReference>
<proteinExistence type="inferred from homology"/>
<dbReference type="GO" id="GO:0005737">
    <property type="term" value="C:cytoplasm"/>
    <property type="evidence" value="ECO:0007669"/>
    <property type="project" value="TreeGrafter"/>
</dbReference>
<evidence type="ECO:0000256" key="10">
    <source>
        <dbReference type="PROSITE-ProRule" id="PRU10141"/>
    </source>
</evidence>
<feature type="binding site" evidence="10">
    <location>
        <position position="267"/>
    </location>
    <ligand>
        <name>ATP</name>
        <dbReference type="ChEBI" id="CHEBI:30616"/>
    </ligand>
</feature>
<evidence type="ECO:0000256" key="1">
    <source>
        <dbReference type="ARBA" id="ARBA00008874"/>
    </source>
</evidence>
<comment type="similarity">
    <text evidence="1">Belongs to the protein kinase superfamily. STE Ser/Thr protein kinase family. STE20 subfamily.</text>
</comment>
<evidence type="ECO:0000256" key="4">
    <source>
        <dbReference type="ARBA" id="ARBA00022679"/>
    </source>
</evidence>
<dbReference type="PANTHER" id="PTHR48012:SF10">
    <property type="entry name" value="FI20177P1"/>
    <property type="match status" value="1"/>
</dbReference>
<name>A0A8H7YJX9_AJECA</name>
<dbReference type="GO" id="GO:0004674">
    <property type="term" value="F:protein serine/threonine kinase activity"/>
    <property type="evidence" value="ECO:0007669"/>
    <property type="project" value="UniProtKB-KW"/>
</dbReference>
<dbReference type="InterPro" id="IPR017441">
    <property type="entry name" value="Protein_kinase_ATP_BS"/>
</dbReference>
<keyword evidence="5 10" id="KW-0547">Nucleotide-binding</keyword>
<evidence type="ECO:0000256" key="8">
    <source>
        <dbReference type="ARBA" id="ARBA00047899"/>
    </source>
</evidence>
<evidence type="ECO:0000256" key="6">
    <source>
        <dbReference type="ARBA" id="ARBA00022777"/>
    </source>
</evidence>
<dbReference type="CDD" id="cd00180">
    <property type="entry name" value="PKc"/>
    <property type="match status" value="1"/>
</dbReference>
<evidence type="ECO:0000256" key="3">
    <source>
        <dbReference type="ARBA" id="ARBA00022527"/>
    </source>
</evidence>
<comment type="catalytic activity">
    <reaction evidence="8">
        <text>L-threonyl-[protein] + ATP = O-phospho-L-threonyl-[protein] + ADP + H(+)</text>
        <dbReference type="Rhea" id="RHEA:46608"/>
        <dbReference type="Rhea" id="RHEA-COMP:11060"/>
        <dbReference type="Rhea" id="RHEA-COMP:11605"/>
        <dbReference type="ChEBI" id="CHEBI:15378"/>
        <dbReference type="ChEBI" id="CHEBI:30013"/>
        <dbReference type="ChEBI" id="CHEBI:30616"/>
        <dbReference type="ChEBI" id="CHEBI:61977"/>
        <dbReference type="ChEBI" id="CHEBI:456216"/>
        <dbReference type="EC" id="2.7.11.1"/>
    </reaction>
</comment>
<organism evidence="13 14">
    <name type="scientific">Ajellomyces capsulatus</name>
    <name type="common">Darling's disease fungus</name>
    <name type="synonym">Histoplasma capsulatum</name>
    <dbReference type="NCBI Taxonomy" id="5037"/>
    <lineage>
        <taxon>Eukaryota</taxon>
        <taxon>Fungi</taxon>
        <taxon>Dikarya</taxon>
        <taxon>Ascomycota</taxon>
        <taxon>Pezizomycotina</taxon>
        <taxon>Eurotiomycetes</taxon>
        <taxon>Eurotiomycetidae</taxon>
        <taxon>Onygenales</taxon>
        <taxon>Ajellomycetaceae</taxon>
        <taxon>Histoplasma</taxon>
    </lineage>
</organism>
<dbReference type="InterPro" id="IPR011009">
    <property type="entry name" value="Kinase-like_dom_sf"/>
</dbReference>
<dbReference type="AlphaFoldDB" id="A0A8H7YJX9"/>
<dbReference type="InterPro" id="IPR000719">
    <property type="entry name" value="Prot_kinase_dom"/>
</dbReference>
<dbReference type="SMART" id="SM00220">
    <property type="entry name" value="S_TKc"/>
    <property type="match status" value="1"/>
</dbReference>
<evidence type="ECO:0000256" key="11">
    <source>
        <dbReference type="SAM" id="MobiDB-lite"/>
    </source>
</evidence>
<evidence type="ECO:0000256" key="5">
    <source>
        <dbReference type="ARBA" id="ARBA00022741"/>
    </source>
</evidence>
<dbReference type="OrthoDB" id="4062651at2759"/>
<dbReference type="PROSITE" id="PS00108">
    <property type="entry name" value="PROTEIN_KINASE_ST"/>
    <property type="match status" value="1"/>
</dbReference>
<evidence type="ECO:0000313" key="13">
    <source>
        <dbReference type="EMBL" id="KAG5291075.1"/>
    </source>
</evidence>
<comment type="catalytic activity">
    <reaction evidence="9">
        <text>L-seryl-[protein] + ATP = O-phospho-L-seryl-[protein] + ADP + H(+)</text>
        <dbReference type="Rhea" id="RHEA:17989"/>
        <dbReference type="Rhea" id="RHEA-COMP:9863"/>
        <dbReference type="Rhea" id="RHEA-COMP:11604"/>
        <dbReference type="ChEBI" id="CHEBI:15378"/>
        <dbReference type="ChEBI" id="CHEBI:29999"/>
        <dbReference type="ChEBI" id="CHEBI:30616"/>
        <dbReference type="ChEBI" id="CHEBI:83421"/>
        <dbReference type="ChEBI" id="CHEBI:456216"/>
        <dbReference type="EC" id="2.7.11.1"/>
    </reaction>
</comment>
<feature type="domain" description="Protein kinase" evidence="12">
    <location>
        <begin position="238"/>
        <end position="490"/>
    </location>
</feature>